<dbReference type="Proteomes" id="UP000593566">
    <property type="component" value="Unassembled WGS sequence"/>
</dbReference>
<proteinExistence type="predicted"/>
<organism evidence="2 3">
    <name type="scientific">Letharia lupina</name>
    <dbReference type="NCBI Taxonomy" id="560253"/>
    <lineage>
        <taxon>Eukaryota</taxon>
        <taxon>Fungi</taxon>
        <taxon>Dikarya</taxon>
        <taxon>Ascomycota</taxon>
        <taxon>Pezizomycotina</taxon>
        <taxon>Lecanoromycetes</taxon>
        <taxon>OSLEUM clade</taxon>
        <taxon>Lecanoromycetidae</taxon>
        <taxon>Lecanorales</taxon>
        <taxon>Lecanorineae</taxon>
        <taxon>Parmeliaceae</taxon>
        <taxon>Letharia</taxon>
    </lineage>
</organism>
<protein>
    <submittedName>
        <fullName evidence="2">Uncharacterized protein</fullName>
    </submittedName>
</protein>
<evidence type="ECO:0000313" key="3">
    <source>
        <dbReference type="Proteomes" id="UP000593566"/>
    </source>
</evidence>
<reference evidence="2 3" key="1">
    <citation type="journal article" date="2020" name="Genomics">
        <title>Complete, high-quality genomes from long-read metagenomic sequencing of two wolf lichen thalli reveals enigmatic genome architecture.</title>
        <authorList>
            <person name="McKenzie S.K."/>
            <person name="Walston R.F."/>
            <person name="Allen J.L."/>
        </authorList>
    </citation>
    <scope>NUCLEOTIDE SEQUENCE [LARGE SCALE GENOMIC DNA]</scope>
    <source>
        <strain evidence="2">WasteWater1</strain>
    </source>
</reference>
<gene>
    <name evidence="2" type="ORF">HO133_002054</name>
</gene>
<feature type="region of interest" description="Disordered" evidence="1">
    <location>
        <begin position="101"/>
        <end position="120"/>
    </location>
</feature>
<evidence type="ECO:0000256" key="1">
    <source>
        <dbReference type="SAM" id="MobiDB-lite"/>
    </source>
</evidence>
<dbReference type="GeneID" id="59330468"/>
<accession>A0A8H6CDE8</accession>
<keyword evidence="3" id="KW-1185">Reference proteome</keyword>
<comment type="caution">
    <text evidence="2">The sequence shown here is derived from an EMBL/GenBank/DDBJ whole genome shotgun (WGS) entry which is preliminary data.</text>
</comment>
<dbReference type="RefSeq" id="XP_037150634.1">
    <property type="nucleotide sequence ID" value="XM_037292981.1"/>
</dbReference>
<sequence>MDMMMMLQEESGNILFGYGTFQGFQPSKVLVLGRKSEVPSSRRQAVNNHWVGTKVIASSPSAPTFTTPEKVAVKRFAQWQSRLPSTVEYCLLILQDQRGVGSAAGRKSNPGGGTGTDDELRLGITTETRRNNRMLTSHFHSNP</sequence>
<name>A0A8H6CDE8_9LECA</name>
<dbReference type="AlphaFoldDB" id="A0A8H6CDE8"/>
<dbReference type="EMBL" id="JACCJB010000014">
    <property type="protein sequence ID" value="KAF6221199.1"/>
    <property type="molecule type" value="Genomic_DNA"/>
</dbReference>
<evidence type="ECO:0000313" key="2">
    <source>
        <dbReference type="EMBL" id="KAF6221199.1"/>
    </source>
</evidence>